<evidence type="ECO:0000313" key="2">
    <source>
        <dbReference type="EMBL" id="JAD76800.1"/>
    </source>
</evidence>
<protein>
    <submittedName>
        <fullName evidence="2">Uncharacterized protein</fullName>
    </submittedName>
</protein>
<evidence type="ECO:0000256" key="1">
    <source>
        <dbReference type="SAM" id="MobiDB-lite"/>
    </source>
</evidence>
<accession>A0A0A9CTT6</accession>
<proteinExistence type="predicted"/>
<organism evidence="2">
    <name type="scientific">Arundo donax</name>
    <name type="common">Giant reed</name>
    <name type="synonym">Donax arundinaceus</name>
    <dbReference type="NCBI Taxonomy" id="35708"/>
    <lineage>
        <taxon>Eukaryota</taxon>
        <taxon>Viridiplantae</taxon>
        <taxon>Streptophyta</taxon>
        <taxon>Embryophyta</taxon>
        <taxon>Tracheophyta</taxon>
        <taxon>Spermatophyta</taxon>
        <taxon>Magnoliopsida</taxon>
        <taxon>Liliopsida</taxon>
        <taxon>Poales</taxon>
        <taxon>Poaceae</taxon>
        <taxon>PACMAD clade</taxon>
        <taxon>Arundinoideae</taxon>
        <taxon>Arundineae</taxon>
        <taxon>Arundo</taxon>
    </lineage>
</organism>
<feature type="region of interest" description="Disordered" evidence="1">
    <location>
        <begin position="27"/>
        <end position="63"/>
    </location>
</feature>
<reference evidence="2" key="1">
    <citation type="submission" date="2014-09" db="EMBL/GenBank/DDBJ databases">
        <authorList>
            <person name="Magalhaes I.L.F."/>
            <person name="Oliveira U."/>
            <person name="Santos F.R."/>
            <person name="Vidigal T.H.D.A."/>
            <person name="Brescovit A.D."/>
            <person name="Santos A.J."/>
        </authorList>
    </citation>
    <scope>NUCLEOTIDE SEQUENCE</scope>
    <source>
        <tissue evidence="2">Shoot tissue taken approximately 20 cm above the soil surface</tissue>
    </source>
</reference>
<feature type="compositionally biased region" description="Basic residues" evidence="1">
    <location>
        <begin position="46"/>
        <end position="62"/>
    </location>
</feature>
<dbReference type="EMBL" id="GBRH01221095">
    <property type="protein sequence ID" value="JAD76800.1"/>
    <property type="molecule type" value="Transcribed_RNA"/>
</dbReference>
<sequence>MEISICPFQNMVPLKLKFVSLILDHSTTNKSNNHKEPNFGTVLNRKSSHFPPRKPGRPRRSRSLLLPGFASTSREATAINSSLVALWQSELDPQQSGPSHCRPYPKARDRSS</sequence>
<dbReference type="AlphaFoldDB" id="A0A0A9CTT6"/>
<name>A0A0A9CTT6_ARUDO</name>
<reference evidence="2" key="2">
    <citation type="journal article" date="2015" name="Data Brief">
        <title>Shoot transcriptome of the giant reed, Arundo donax.</title>
        <authorList>
            <person name="Barrero R.A."/>
            <person name="Guerrero F.D."/>
            <person name="Moolhuijzen P."/>
            <person name="Goolsby J.A."/>
            <person name="Tidwell J."/>
            <person name="Bellgard S.E."/>
            <person name="Bellgard M.I."/>
        </authorList>
    </citation>
    <scope>NUCLEOTIDE SEQUENCE</scope>
    <source>
        <tissue evidence="2">Shoot tissue taken approximately 20 cm above the soil surface</tissue>
    </source>
</reference>
<feature type="region of interest" description="Disordered" evidence="1">
    <location>
        <begin position="90"/>
        <end position="112"/>
    </location>
</feature>